<accession>A0A7X2P872</accession>
<proteinExistence type="predicted"/>
<protein>
    <submittedName>
        <fullName evidence="1">Ribbon-helix-helix protein, CopG family</fullName>
    </submittedName>
</protein>
<sequence>MKKIINGRIYDTNTAKELGKDDQTYGNFSDWEETLYRKSTGEYFLHGEGGPQTKYAQPIGENSWTGGEKIIPLSIESAKKWVEEHLEADDYERIFGVIEENDGKKTTVSIRLSDVAITRLNNLAAKNKISKSEVIENLILGH</sequence>
<gene>
    <name evidence="1" type="ORF">FYJ60_04460</name>
</gene>
<dbReference type="RefSeq" id="WP_154457360.1">
    <property type="nucleotide sequence ID" value="NZ_VUMV01000002.1"/>
</dbReference>
<dbReference type="CDD" id="cd21631">
    <property type="entry name" value="RHH_CopG_NikR-like"/>
    <property type="match status" value="1"/>
</dbReference>
<name>A0A7X2P872_9FIRM</name>
<reference evidence="1 2" key="1">
    <citation type="submission" date="2019-08" db="EMBL/GenBank/DDBJ databases">
        <title>In-depth cultivation of the pig gut microbiome towards novel bacterial diversity and tailored functional studies.</title>
        <authorList>
            <person name="Wylensek D."/>
            <person name="Hitch T.C.A."/>
            <person name="Clavel T."/>
        </authorList>
    </citation>
    <scope>NUCLEOTIDE SEQUENCE [LARGE SCALE GENOMIC DNA]</scope>
    <source>
        <strain evidence="1 2">Oil+RF-744-WCA-WT-13</strain>
    </source>
</reference>
<organism evidence="1 2">
    <name type="scientific">Bilifractor porci</name>
    <dbReference type="NCBI Taxonomy" id="2606636"/>
    <lineage>
        <taxon>Bacteria</taxon>
        <taxon>Bacillati</taxon>
        <taxon>Bacillota</taxon>
        <taxon>Clostridia</taxon>
        <taxon>Lachnospirales</taxon>
        <taxon>Lachnospiraceae</taxon>
        <taxon>Bilifractor</taxon>
    </lineage>
</organism>
<dbReference type="AlphaFoldDB" id="A0A7X2P872"/>
<comment type="caution">
    <text evidence="1">The sequence shown here is derived from an EMBL/GenBank/DDBJ whole genome shotgun (WGS) entry which is preliminary data.</text>
</comment>
<evidence type="ECO:0000313" key="2">
    <source>
        <dbReference type="Proteomes" id="UP000466864"/>
    </source>
</evidence>
<dbReference type="Proteomes" id="UP000466864">
    <property type="component" value="Unassembled WGS sequence"/>
</dbReference>
<dbReference type="GO" id="GO:0006355">
    <property type="term" value="P:regulation of DNA-templated transcription"/>
    <property type="evidence" value="ECO:0007669"/>
    <property type="project" value="InterPro"/>
</dbReference>
<dbReference type="EMBL" id="VUMV01000002">
    <property type="protein sequence ID" value="MST81561.1"/>
    <property type="molecule type" value="Genomic_DNA"/>
</dbReference>
<keyword evidence="2" id="KW-1185">Reference proteome</keyword>
<evidence type="ECO:0000313" key="1">
    <source>
        <dbReference type="EMBL" id="MST81561.1"/>
    </source>
</evidence>